<accession>A0A9X2L826</accession>
<dbReference type="Pfam" id="PF15902">
    <property type="entry name" value="Sortilin-Vps10"/>
    <property type="match status" value="2"/>
</dbReference>
<dbReference type="Gene3D" id="2.60.40.4070">
    <property type="match status" value="1"/>
</dbReference>
<dbReference type="Gene3D" id="2.130.10.10">
    <property type="entry name" value="YVTN repeat-like/Quinoprotein amine dehydrogenase"/>
    <property type="match status" value="4"/>
</dbReference>
<dbReference type="PANTHER" id="PTHR43739">
    <property type="entry name" value="XYLOGLUCANASE (EUROFUNG)"/>
    <property type="match status" value="1"/>
</dbReference>
<evidence type="ECO:0000256" key="1">
    <source>
        <dbReference type="ARBA" id="ARBA00022737"/>
    </source>
</evidence>
<dbReference type="InterPro" id="IPR052025">
    <property type="entry name" value="Xyloglucanase_GH74"/>
</dbReference>
<feature type="chain" id="PRO_5040853100" description="Sortilin N-terminal domain-containing protein" evidence="2">
    <location>
        <begin position="22"/>
        <end position="1086"/>
    </location>
</feature>
<dbReference type="SUPFAM" id="SSF50939">
    <property type="entry name" value="Sialidases"/>
    <property type="match status" value="1"/>
</dbReference>
<gene>
    <name evidence="4" type="ORF">NOG11_04680</name>
</gene>
<evidence type="ECO:0000313" key="4">
    <source>
        <dbReference type="EMBL" id="MCQ8184676.1"/>
    </source>
</evidence>
<dbReference type="InterPro" id="IPR036278">
    <property type="entry name" value="Sialidase_sf"/>
</dbReference>
<feature type="domain" description="Sortilin N-terminal" evidence="3">
    <location>
        <begin position="129"/>
        <end position="254"/>
    </location>
</feature>
<name>A0A9X2L826_9PROT</name>
<organism evidence="4 5">
    <name type="scientific">Parvularcula maris</name>
    <dbReference type="NCBI Taxonomy" id="2965077"/>
    <lineage>
        <taxon>Bacteria</taxon>
        <taxon>Pseudomonadati</taxon>
        <taxon>Pseudomonadota</taxon>
        <taxon>Alphaproteobacteria</taxon>
        <taxon>Parvularculales</taxon>
        <taxon>Parvularculaceae</taxon>
        <taxon>Parvularcula</taxon>
    </lineage>
</organism>
<dbReference type="CDD" id="cd15482">
    <property type="entry name" value="Sialidase_non-viral"/>
    <property type="match status" value="1"/>
</dbReference>
<protein>
    <recommendedName>
        <fullName evidence="3">Sortilin N-terminal domain-containing protein</fullName>
    </recommendedName>
</protein>
<evidence type="ECO:0000256" key="2">
    <source>
        <dbReference type="SAM" id="SignalP"/>
    </source>
</evidence>
<dbReference type="RefSeq" id="WP_256618524.1">
    <property type="nucleotide sequence ID" value="NZ_JANIBC010000002.1"/>
</dbReference>
<evidence type="ECO:0000259" key="3">
    <source>
        <dbReference type="Pfam" id="PF15902"/>
    </source>
</evidence>
<feature type="signal peptide" evidence="2">
    <location>
        <begin position="1"/>
        <end position="21"/>
    </location>
</feature>
<dbReference type="InterPro" id="IPR015943">
    <property type="entry name" value="WD40/YVTN_repeat-like_dom_sf"/>
</dbReference>
<dbReference type="AlphaFoldDB" id="A0A9X2L826"/>
<comment type="caution">
    <text evidence="4">The sequence shown here is derived from an EMBL/GenBank/DDBJ whole genome shotgun (WGS) entry which is preliminary data.</text>
</comment>
<dbReference type="SUPFAM" id="SSF110296">
    <property type="entry name" value="Oligoxyloglucan reducing end-specific cellobiohydrolase"/>
    <property type="match status" value="1"/>
</dbReference>
<reference evidence="4" key="1">
    <citation type="submission" date="2022-07" db="EMBL/GenBank/DDBJ databases">
        <title>Parvularcula maris sp. nov., an algicidal bacterium isolated from seawater.</title>
        <authorList>
            <person name="Li F."/>
        </authorList>
    </citation>
    <scope>NUCLEOTIDE SEQUENCE</scope>
    <source>
        <strain evidence="4">BGMRC 0090</strain>
    </source>
</reference>
<evidence type="ECO:0000313" key="5">
    <source>
        <dbReference type="Proteomes" id="UP001142610"/>
    </source>
</evidence>
<dbReference type="InterPro" id="IPR031778">
    <property type="entry name" value="Sortilin_N"/>
</dbReference>
<proteinExistence type="predicted"/>
<dbReference type="GO" id="GO:0010411">
    <property type="term" value="P:xyloglucan metabolic process"/>
    <property type="evidence" value="ECO:0007669"/>
    <property type="project" value="TreeGrafter"/>
</dbReference>
<keyword evidence="5" id="KW-1185">Reference proteome</keyword>
<dbReference type="Proteomes" id="UP001142610">
    <property type="component" value="Unassembled WGS sequence"/>
</dbReference>
<dbReference type="PANTHER" id="PTHR43739:SF5">
    <property type="entry name" value="EXO-ALPHA-SIALIDASE"/>
    <property type="match status" value="1"/>
</dbReference>
<feature type="domain" description="Sortilin N-terminal" evidence="3">
    <location>
        <begin position="288"/>
        <end position="393"/>
    </location>
</feature>
<dbReference type="EMBL" id="JANIBC010000002">
    <property type="protein sequence ID" value="MCQ8184676.1"/>
    <property type="molecule type" value="Genomic_DNA"/>
</dbReference>
<sequence>MGIKGLLLGCAGLAALGQAFADDHKDSEAVIPSEVISGMKWRSIGPALMSGRIADIEIVPSDPATWYVGVGSGGVWKTENAGTTWKPLFDGQDVYAIGEIALSPHNEDVIYVGTGENHGGRHISWGDGVYRSRDGGQSWEHLGLEDSEHISKIIVHPEDPDVLYVASQGPLWSGGGERGFYRSEDGGETWENTLSAGDFTGVTDLIMDPRDPDRLYAATWQHHRTVANYVGTGPESGIHVSEDGGKTWTELTSGLPSGNMGKIGLALSPQNPDIVYAAIELDRREGGVYMSNDRGASWTKQSDAVSGGTGPHYYQELYANPHKEGQIYLLSNYTQVSNDHGKTFEYINNSTKHVDDHALAFRPDDPDYVLFGSDGGIYESYDGRETWRFIDNLPITQFYKVAVDDAEPFYNVYGGTQDNNSQGGPSRTANVNGIRNADWFITLGGDGHQSATEPGNPDIVYAQWQQGNLMRVDRTTGERVYVKPHAKPGEPYERFNWDAPIFVSQHEPTRLYFSSQRVWRSDDRGDSWTAISGDLTRDERRVELPVMDRQWSWDAGWDLYAMSNYNTITSFGESPMDEDLLYIGTDDGIIQITEDGGENWRRVEVGALPGVPETAFVNDIRADLHDEDTVYVALDNHKYGDYAPYLLKSEDRGETWQSLAGDLPEEHLVWRIVQDHEDEDLLFAATEFGAFVTVDGGEKWTELSTGLPTISLRDITIQRREDDLVAASFGRGFYVLDDISPLRDIDPESLEQEAMLWPGRDALWYIEEQPLGDEGKASQGDGYFTADNPPFGAVFTYYLRDDLKTMEEERQEAEKDQESTAMPSFEQLTEEMNEEKPKVILTVRDEKGSVVRRLEGAAKKGLHRMAWDLTKPNPRAVTSASASAERDSGWMVSPGTYTVSLSKRHRGETEELVGPQEFEVVRMREGALEGASPEEVAAFWGRIEKLQMRLSAAQNVHEEMEEKLGMMATAIRRSSAPEELMDDLSDLRSRTAKLSEELYGNEAKNAIGQQQQATVFDRLSYTVSGVRDSTYGPTPQHVQSIEWAEEGLRDVIAELRELRSEAIPAMEDALEEAGAPWTSGADLPSE</sequence>
<keyword evidence="1" id="KW-0677">Repeat</keyword>
<keyword evidence="2" id="KW-0732">Signal</keyword>